<dbReference type="EMBL" id="VUNS01000008">
    <property type="protein sequence ID" value="MST97155.1"/>
    <property type="molecule type" value="Genomic_DNA"/>
</dbReference>
<dbReference type="AlphaFoldDB" id="A0A844G2N6"/>
<dbReference type="Proteomes" id="UP000435649">
    <property type="component" value="Unassembled WGS sequence"/>
</dbReference>
<gene>
    <name evidence="1" type="ORF">FYJ85_08875</name>
</gene>
<name>A0A844G2N6_9BACT</name>
<comment type="caution">
    <text evidence="1">The sequence shown here is derived from an EMBL/GenBank/DDBJ whole genome shotgun (WGS) entry which is preliminary data.</text>
</comment>
<accession>A0A844G2N6</accession>
<evidence type="ECO:0000313" key="2">
    <source>
        <dbReference type="Proteomes" id="UP000435649"/>
    </source>
</evidence>
<proteinExistence type="predicted"/>
<protein>
    <submittedName>
        <fullName evidence="1">Uncharacterized protein</fullName>
    </submittedName>
</protein>
<evidence type="ECO:0000313" key="1">
    <source>
        <dbReference type="EMBL" id="MST97155.1"/>
    </source>
</evidence>
<dbReference type="RefSeq" id="WP_154418002.1">
    <property type="nucleotide sequence ID" value="NZ_VUNS01000008.1"/>
</dbReference>
<reference evidence="1 2" key="1">
    <citation type="submission" date="2019-08" db="EMBL/GenBank/DDBJ databases">
        <title>In-depth cultivation of the pig gut microbiome towards novel bacterial diversity and tailored functional studies.</title>
        <authorList>
            <person name="Wylensek D."/>
            <person name="Hitch T.C.A."/>
            <person name="Clavel T."/>
        </authorList>
    </citation>
    <scope>NUCLEOTIDE SEQUENCE [LARGE SCALE GENOMIC DNA]</scope>
    <source>
        <strain evidence="1 2">BBE-744-WT-12</strain>
    </source>
</reference>
<keyword evidence="2" id="KW-1185">Reference proteome</keyword>
<organism evidence="1 2">
    <name type="scientific">Victivallis lenta</name>
    <dbReference type="NCBI Taxonomy" id="2606640"/>
    <lineage>
        <taxon>Bacteria</taxon>
        <taxon>Pseudomonadati</taxon>
        <taxon>Lentisphaerota</taxon>
        <taxon>Lentisphaeria</taxon>
        <taxon>Victivallales</taxon>
        <taxon>Victivallaceae</taxon>
        <taxon>Victivallis</taxon>
    </lineage>
</organism>
<sequence length="222" mass="26518">MTEQELNVFLDLEWNCAAFTPEEPSVSAPLSLKQWARIISRHPELQEFCPFSEFTPDEWLIALEKQPTFAWRCTYWNDFTPVKWQRLLQHQPTLLHYCEIPDHPAIRSGLLASDSYFSTDIDTHDFTLGDWFWVVKHNPSTWFQCPSREQFTKPMWWSILYSSAELLTACPCLDQFSDEDWRRLNILPKLKSRIRNSEQFRKLIDLVRHPFHHLKFDDDLSL</sequence>